<dbReference type="InterPro" id="IPR058163">
    <property type="entry name" value="LysR-type_TF_proteobact-type"/>
</dbReference>
<protein>
    <submittedName>
        <fullName evidence="6">DNA-binding transcriptional LysR family regulator</fullName>
    </submittedName>
</protein>
<gene>
    <name evidence="6" type="ORF">J2X19_002923</name>
</gene>
<evidence type="ECO:0000256" key="2">
    <source>
        <dbReference type="ARBA" id="ARBA00023015"/>
    </source>
</evidence>
<dbReference type="Gene3D" id="1.10.10.10">
    <property type="entry name" value="Winged helix-like DNA-binding domain superfamily/Winged helix DNA-binding domain"/>
    <property type="match status" value="1"/>
</dbReference>
<dbReference type="InterPro" id="IPR036388">
    <property type="entry name" value="WH-like_DNA-bd_sf"/>
</dbReference>
<evidence type="ECO:0000256" key="1">
    <source>
        <dbReference type="ARBA" id="ARBA00009437"/>
    </source>
</evidence>
<evidence type="ECO:0000256" key="3">
    <source>
        <dbReference type="ARBA" id="ARBA00023125"/>
    </source>
</evidence>
<dbReference type="Proteomes" id="UP001180487">
    <property type="component" value="Unassembled WGS sequence"/>
</dbReference>
<dbReference type="RefSeq" id="WP_310374206.1">
    <property type="nucleotide sequence ID" value="NZ_JAVDXT010000002.1"/>
</dbReference>
<sequence length="317" mass="34667">MDRISAMRVFGEVVAAGSFTAAAGTLGMSRAMVTRHIAELEHWLGEPLLQRTTRRLSLTEAGEACVARSHLLLELVHDVEQVVGQRDTEPYGQIRVACCCAFGQSHLAAALADYLARHPRARVDLWLEDGPVHLVEDRVDVAVRITNALDASLQTRKLSVCRSVLCAAPVYLRRKGVPQVLEDLAQHNCLTASRLDTSQWTFYRNGVEASVQVGGNLSANDTTALVQAVRAGAGLSLQPTYAVAPLLQSGELEIVLPEWQPARLGIYAVYLPRRHQPASIRSLLDFLAERFGDEPVWDRLRAIEKIASSANGIYVGA</sequence>
<dbReference type="Pfam" id="PF00126">
    <property type="entry name" value="HTH_1"/>
    <property type="match status" value="1"/>
</dbReference>
<keyword evidence="2" id="KW-0805">Transcription regulation</keyword>
<evidence type="ECO:0000313" key="6">
    <source>
        <dbReference type="EMBL" id="MDR7378244.1"/>
    </source>
</evidence>
<dbReference type="InterPro" id="IPR036390">
    <property type="entry name" value="WH_DNA-bd_sf"/>
</dbReference>
<dbReference type="PANTHER" id="PTHR30537:SF35">
    <property type="entry name" value="TRANSCRIPTIONAL REGULATORY PROTEIN"/>
    <property type="match status" value="1"/>
</dbReference>
<dbReference type="PROSITE" id="PS50931">
    <property type="entry name" value="HTH_LYSR"/>
    <property type="match status" value="1"/>
</dbReference>
<evidence type="ECO:0000256" key="4">
    <source>
        <dbReference type="ARBA" id="ARBA00023163"/>
    </source>
</evidence>
<feature type="domain" description="HTH lysR-type" evidence="5">
    <location>
        <begin position="1"/>
        <end position="59"/>
    </location>
</feature>
<dbReference type="InterPro" id="IPR005119">
    <property type="entry name" value="LysR_subst-bd"/>
</dbReference>
<comment type="caution">
    <text evidence="6">The sequence shown here is derived from an EMBL/GenBank/DDBJ whole genome shotgun (WGS) entry which is preliminary data.</text>
</comment>
<dbReference type="CDD" id="cd08422">
    <property type="entry name" value="PBP2_CrgA_like"/>
    <property type="match status" value="1"/>
</dbReference>
<keyword evidence="4" id="KW-0804">Transcription</keyword>
<evidence type="ECO:0000259" key="5">
    <source>
        <dbReference type="PROSITE" id="PS50931"/>
    </source>
</evidence>
<name>A0ABU2CAC0_9BURK</name>
<organism evidence="6 7">
    <name type="scientific">Rhodoferax ferrireducens</name>
    <dbReference type="NCBI Taxonomy" id="192843"/>
    <lineage>
        <taxon>Bacteria</taxon>
        <taxon>Pseudomonadati</taxon>
        <taxon>Pseudomonadota</taxon>
        <taxon>Betaproteobacteria</taxon>
        <taxon>Burkholderiales</taxon>
        <taxon>Comamonadaceae</taxon>
        <taxon>Rhodoferax</taxon>
    </lineage>
</organism>
<dbReference type="SUPFAM" id="SSF46785">
    <property type="entry name" value="Winged helix' DNA-binding domain"/>
    <property type="match status" value="1"/>
</dbReference>
<reference evidence="6 7" key="1">
    <citation type="submission" date="2023-07" db="EMBL/GenBank/DDBJ databases">
        <title>Sorghum-associated microbial communities from plants grown in Nebraska, USA.</title>
        <authorList>
            <person name="Schachtman D."/>
        </authorList>
    </citation>
    <scope>NUCLEOTIDE SEQUENCE [LARGE SCALE GENOMIC DNA]</scope>
    <source>
        <strain evidence="6 7">BE313</strain>
    </source>
</reference>
<dbReference type="EMBL" id="JAVDXT010000002">
    <property type="protein sequence ID" value="MDR7378244.1"/>
    <property type="molecule type" value="Genomic_DNA"/>
</dbReference>
<dbReference type="PANTHER" id="PTHR30537">
    <property type="entry name" value="HTH-TYPE TRANSCRIPTIONAL REGULATOR"/>
    <property type="match status" value="1"/>
</dbReference>
<dbReference type="GO" id="GO:0003677">
    <property type="term" value="F:DNA binding"/>
    <property type="evidence" value="ECO:0007669"/>
    <property type="project" value="UniProtKB-KW"/>
</dbReference>
<dbReference type="Gene3D" id="3.40.190.290">
    <property type="match status" value="1"/>
</dbReference>
<proteinExistence type="inferred from homology"/>
<dbReference type="SUPFAM" id="SSF53850">
    <property type="entry name" value="Periplasmic binding protein-like II"/>
    <property type="match status" value="1"/>
</dbReference>
<comment type="similarity">
    <text evidence="1">Belongs to the LysR transcriptional regulatory family.</text>
</comment>
<accession>A0ABU2CAC0</accession>
<keyword evidence="3 6" id="KW-0238">DNA-binding</keyword>
<dbReference type="InterPro" id="IPR000847">
    <property type="entry name" value="LysR_HTH_N"/>
</dbReference>
<dbReference type="Pfam" id="PF03466">
    <property type="entry name" value="LysR_substrate"/>
    <property type="match status" value="1"/>
</dbReference>
<keyword evidence="7" id="KW-1185">Reference proteome</keyword>
<evidence type="ECO:0000313" key="7">
    <source>
        <dbReference type="Proteomes" id="UP001180487"/>
    </source>
</evidence>